<feature type="region of interest" description="Disordered" evidence="1">
    <location>
        <begin position="84"/>
        <end position="108"/>
    </location>
</feature>
<organism evidence="2 3">
    <name type="scientific">Jatropha curcas</name>
    <name type="common">Barbados nut</name>
    <dbReference type="NCBI Taxonomy" id="180498"/>
    <lineage>
        <taxon>Eukaryota</taxon>
        <taxon>Viridiplantae</taxon>
        <taxon>Streptophyta</taxon>
        <taxon>Embryophyta</taxon>
        <taxon>Tracheophyta</taxon>
        <taxon>Spermatophyta</taxon>
        <taxon>Magnoliopsida</taxon>
        <taxon>eudicotyledons</taxon>
        <taxon>Gunneridae</taxon>
        <taxon>Pentapetalae</taxon>
        <taxon>rosids</taxon>
        <taxon>fabids</taxon>
        <taxon>Malpighiales</taxon>
        <taxon>Euphorbiaceae</taxon>
        <taxon>Crotonoideae</taxon>
        <taxon>Jatropheae</taxon>
        <taxon>Jatropha</taxon>
    </lineage>
</organism>
<evidence type="ECO:0000256" key="1">
    <source>
        <dbReference type="SAM" id="MobiDB-lite"/>
    </source>
</evidence>
<dbReference type="EMBL" id="KK914271">
    <property type="protein sequence ID" value="KDP43342.1"/>
    <property type="molecule type" value="Genomic_DNA"/>
</dbReference>
<sequence>MAIRATAERRGWRDVAARRRWWRACSIEGRRVGLFVPRDMIHGAGKVAATWSGWMWRAKESDRAGGVATLLLLCLAKNADAVKSKEEERKKRRERRKKKRRRGGGAGSVLMAVSVVDW</sequence>
<dbReference type="AlphaFoldDB" id="A0A067L4L0"/>
<evidence type="ECO:0000313" key="2">
    <source>
        <dbReference type="EMBL" id="KDP43342.1"/>
    </source>
</evidence>
<feature type="compositionally biased region" description="Basic residues" evidence="1">
    <location>
        <begin position="90"/>
        <end position="103"/>
    </location>
</feature>
<accession>A0A067L4L0</accession>
<evidence type="ECO:0000313" key="3">
    <source>
        <dbReference type="Proteomes" id="UP000027138"/>
    </source>
</evidence>
<name>A0A067L4L0_JATCU</name>
<proteinExistence type="predicted"/>
<reference evidence="2 3" key="1">
    <citation type="journal article" date="2014" name="PLoS ONE">
        <title>Global Analysis of Gene Expression Profiles in Physic Nut (Jatropha curcas L.) Seedlings Exposed to Salt Stress.</title>
        <authorList>
            <person name="Zhang L."/>
            <person name="Zhang C."/>
            <person name="Wu P."/>
            <person name="Chen Y."/>
            <person name="Li M."/>
            <person name="Jiang H."/>
            <person name="Wu G."/>
        </authorList>
    </citation>
    <scope>NUCLEOTIDE SEQUENCE [LARGE SCALE GENOMIC DNA]</scope>
    <source>
        <strain evidence="3">cv. GZQX0401</strain>
        <tissue evidence="2">Young leaves</tissue>
    </source>
</reference>
<protein>
    <submittedName>
        <fullName evidence="2">Uncharacterized protein</fullName>
    </submittedName>
</protein>
<keyword evidence="3" id="KW-1185">Reference proteome</keyword>
<dbReference type="Proteomes" id="UP000027138">
    <property type="component" value="Unassembled WGS sequence"/>
</dbReference>
<gene>
    <name evidence="2" type="ORF">JCGZ_25447</name>
</gene>